<comment type="caution">
    <text evidence="1">The sequence shown here is derived from an EMBL/GenBank/DDBJ whole genome shotgun (WGS) entry which is preliminary data.</text>
</comment>
<name>A0ABR4L5F1_9EURO</name>
<dbReference type="Proteomes" id="UP001610432">
    <property type="component" value="Unassembled WGS sequence"/>
</dbReference>
<dbReference type="EMBL" id="JBFXLQ010000139">
    <property type="protein sequence ID" value="KAL2859762.1"/>
    <property type="molecule type" value="Genomic_DNA"/>
</dbReference>
<organism evidence="1 2">
    <name type="scientific">Aspergillus lucknowensis</name>
    <dbReference type="NCBI Taxonomy" id="176173"/>
    <lineage>
        <taxon>Eukaryota</taxon>
        <taxon>Fungi</taxon>
        <taxon>Dikarya</taxon>
        <taxon>Ascomycota</taxon>
        <taxon>Pezizomycotina</taxon>
        <taxon>Eurotiomycetes</taxon>
        <taxon>Eurotiomycetidae</taxon>
        <taxon>Eurotiales</taxon>
        <taxon>Aspergillaceae</taxon>
        <taxon>Aspergillus</taxon>
        <taxon>Aspergillus subgen. Nidulantes</taxon>
    </lineage>
</organism>
<accession>A0ABR4L5F1</accession>
<evidence type="ECO:0000313" key="1">
    <source>
        <dbReference type="EMBL" id="KAL2859762.1"/>
    </source>
</evidence>
<dbReference type="GeneID" id="98149190"/>
<gene>
    <name evidence="1" type="ORF">BJX67DRAFT_386668</name>
</gene>
<keyword evidence="2" id="KW-1185">Reference proteome</keyword>
<dbReference type="RefSeq" id="XP_070880318.1">
    <property type="nucleotide sequence ID" value="XM_071034118.1"/>
</dbReference>
<proteinExistence type="predicted"/>
<reference evidence="1 2" key="1">
    <citation type="submission" date="2024-07" db="EMBL/GenBank/DDBJ databases">
        <title>Section-level genome sequencing and comparative genomics of Aspergillus sections Usti and Cavernicolus.</title>
        <authorList>
            <consortium name="Lawrence Berkeley National Laboratory"/>
            <person name="Nybo J.L."/>
            <person name="Vesth T.C."/>
            <person name="Theobald S."/>
            <person name="Frisvad J.C."/>
            <person name="Larsen T.O."/>
            <person name="Kjaerboelling I."/>
            <person name="Rothschild-Mancinelli K."/>
            <person name="Lyhne E.K."/>
            <person name="Kogle M.E."/>
            <person name="Barry K."/>
            <person name="Clum A."/>
            <person name="Na H."/>
            <person name="Ledsgaard L."/>
            <person name="Lin J."/>
            <person name="Lipzen A."/>
            <person name="Kuo A."/>
            <person name="Riley R."/>
            <person name="Mondo S."/>
            <person name="Labutti K."/>
            <person name="Haridas S."/>
            <person name="Pangalinan J."/>
            <person name="Salamov A.A."/>
            <person name="Simmons B.A."/>
            <person name="Magnuson J.K."/>
            <person name="Chen J."/>
            <person name="Drula E."/>
            <person name="Henrissat B."/>
            <person name="Wiebenga A."/>
            <person name="Lubbers R.J."/>
            <person name="Gomes A.C."/>
            <person name="Macurrencykelacurrency M.R."/>
            <person name="Stajich J."/>
            <person name="Grigoriev I.V."/>
            <person name="Mortensen U.H."/>
            <person name="De Vries R.P."/>
            <person name="Baker S.E."/>
            <person name="Andersen M.R."/>
        </authorList>
    </citation>
    <scope>NUCLEOTIDE SEQUENCE [LARGE SCALE GENOMIC DNA]</scope>
    <source>
        <strain evidence="1 2">CBS 449.75</strain>
    </source>
</reference>
<protein>
    <submittedName>
        <fullName evidence="1">Uncharacterized protein</fullName>
    </submittedName>
</protein>
<evidence type="ECO:0000313" key="2">
    <source>
        <dbReference type="Proteomes" id="UP001610432"/>
    </source>
</evidence>
<sequence>MSGPISSSIRPMRRLREDEQYVAMEFERHAGHCNRCRNPLDVLREGRSLCKRGDQYATDVDSYLYSKNGDIYSAIGRSQRRLLRVSILPNYVAAHALLVAIENGLLLKHKCKAQTPELDPPHHSALTATVTSKRPSYADKRCCAPANRGSLYDADTADRDERVKKAPLIYHSIKRMRQHASRI</sequence>